<evidence type="ECO:0008006" key="4">
    <source>
        <dbReference type="Google" id="ProtNLM"/>
    </source>
</evidence>
<organism evidence="2 3">
    <name type="scientific">Mycobacterium marinum</name>
    <dbReference type="NCBI Taxonomy" id="1781"/>
    <lineage>
        <taxon>Bacteria</taxon>
        <taxon>Bacillati</taxon>
        <taxon>Actinomycetota</taxon>
        <taxon>Actinomycetes</taxon>
        <taxon>Mycobacteriales</taxon>
        <taxon>Mycobacteriaceae</taxon>
        <taxon>Mycobacterium</taxon>
        <taxon>Mycobacterium ulcerans group</taxon>
    </lineage>
</organism>
<dbReference type="Proteomes" id="UP000257451">
    <property type="component" value="Unassembled WGS sequence"/>
</dbReference>
<evidence type="ECO:0000313" key="3">
    <source>
        <dbReference type="Proteomes" id="UP000257451"/>
    </source>
</evidence>
<reference evidence="2 3" key="1">
    <citation type="journal article" date="2018" name="Sci. Rep.">
        <title>Extensive genomic diversity among Mycobacterium marinum strains revealed by whole genome sequencing.</title>
        <authorList>
            <person name="Das S."/>
            <person name="Pettersson B.M."/>
            <person name="Behra P.R."/>
            <person name="Mallick A."/>
            <person name="Cheramie M."/>
            <person name="Ramesh M."/>
            <person name="Shirreff L."/>
            <person name="DuCote T."/>
            <person name="Dasgupta S."/>
            <person name="Ennis D.G."/>
            <person name="Kirsebom L.A."/>
        </authorList>
    </citation>
    <scope>NUCLEOTIDE SEQUENCE [LARGE SCALE GENOMIC DNA]</scope>
    <source>
        <strain evidence="2 3">Davis1</strain>
    </source>
</reference>
<proteinExistence type="predicted"/>
<dbReference type="RefSeq" id="WP_208023081.1">
    <property type="nucleotide sequence ID" value="NZ_PEDF01000048.1"/>
</dbReference>
<sequence precursor="true">MRPHRLFSRPRHQCWEVCAPLIVAAGVSALAGCSTDASNGTATTSSGPSAKTTAPPVSSLAPGAVGVSPTGVTTRVDVPAESTEEEYFQACHAAKVWMDAQPATEQPRIEPYLAMVQASESGVSGTWNMRWADLSLPRQAAVIVAAAAAANNECG</sequence>
<evidence type="ECO:0000256" key="1">
    <source>
        <dbReference type="SAM" id="MobiDB-lite"/>
    </source>
</evidence>
<feature type="compositionally biased region" description="Polar residues" evidence="1">
    <location>
        <begin position="35"/>
        <end position="56"/>
    </location>
</feature>
<accession>A0A3E2MYA2</accession>
<gene>
    <name evidence="2" type="ORF">DAVIS_01827</name>
</gene>
<comment type="caution">
    <text evidence="2">The sequence shown here is derived from an EMBL/GenBank/DDBJ whole genome shotgun (WGS) entry which is preliminary data.</text>
</comment>
<dbReference type="PROSITE" id="PS51257">
    <property type="entry name" value="PROKAR_LIPOPROTEIN"/>
    <property type="match status" value="1"/>
</dbReference>
<dbReference type="Pfam" id="PF17301">
    <property type="entry name" value="LpqV"/>
    <property type="match status" value="1"/>
</dbReference>
<dbReference type="EMBL" id="PEDF01000048">
    <property type="protein sequence ID" value="RFZ43875.1"/>
    <property type="molecule type" value="Genomic_DNA"/>
</dbReference>
<protein>
    <recommendedName>
        <fullName evidence="4">Lipoprotein LpqV</fullName>
    </recommendedName>
</protein>
<evidence type="ECO:0000313" key="2">
    <source>
        <dbReference type="EMBL" id="RFZ43875.1"/>
    </source>
</evidence>
<feature type="region of interest" description="Disordered" evidence="1">
    <location>
        <begin position="34"/>
        <end position="66"/>
    </location>
</feature>
<dbReference type="AlphaFoldDB" id="A0A3E2MYA2"/>
<name>A0A3E2MYA2_MYCMR</name>
<dbReference type="InterPro" id="IPR020377">
    <property type="entry name" value="Uncharacterised_LpqV"/>
</dbReference>